<dbReference type="OrthoDB" id="2819999at2"/>
<name>A0A5S5BW35_9BACL</name>
<proteinExistence type="predicted"/>
<dbReference type="AlphaFoldDB" id="A0A5S5BW35"/>
<organism evidence="1 2">
    <name type="scientific">Paenibacillus methanolicus</name>
    <dbReference type="NCBI Taxonomy" id="582686"/>
    <lineage>
        <taxon>Bacteria</taxon>
        <taxon>Bacillati</taxon>
        <taxon>Bacillota</taxon>
        <taxon>Bacilli</taxon>
        <taxon>Bacillales</taxon>
        <taxon>Paenibacillaceae</taxon>
        <taxon>Paenibacillus</taxon>
    </lineage>
</organism>
<keyword evidence="2" id="KW-1185">Reference proteome</keyword>
<sequence length="268" mass="30423">MENTIDYGKLEQTFGIRTSLQEQALMTVPAADLLRPEVVRQVLDTYVPLLKAEGLDTVGAIFGSTFGSFAQGFQAALSLWNRRLPASLDQITLQLISMGTYYKISFVIGTDCPAGPIGEAEREEWVTDALGEFYNETILPIFRSIETVSGINIGHLWGQMPTYSNYYVDYLLTTLEDESAKNRLTQDYELLKQLDPALLDRAKNPFTAKPRYIEDMRDCNKQMRMKNVCCMYYKTGSKEYCYSCPKLKESDREAKREAYRQANAVAAK</sequence>
<evidence type="ECO:0000313" key="1">
    <source>
        <dbReference type="EMBL" id="TYP70526.1"/>
    </source>
</evidence>
<gene>
    <name evidence="1" type="ORF">BCM02_11130</name>
</gene>
<dbReference type="RefSeq" id="WP_148932106.1">
    <property type="nucleotide sequence ID" value="NZ_VNHS01000011.1"/>
</dbReference>
<dbReference type="EMBL" id="VNHS01000011">
    <property type="protein sequence ID" value="TYP70526.1"/>
    <property type="molecule type" value="Genomic_DNA"/>
</dbReference>
<protein>
    <submittedName>
        <fullName evidence="1">FhuF-like iron-sulfur protein</fullName>
    </submittedName>
</protein>
<dbReference type="Proteomes" id="UP000323257">
    <property type="component" value="Unassembled WGS sequence"/>
</dbReference>
<comment type="caution">
    <text evidence="1">The sequence shown here is derived from an EMBL/GenBank/DDBJ whole genome shotgun (WGS) entry which is preliminary data.</text>
</comment>
<evidence type="ECO:0000313" key="2">
    <source>
        <dbReference type="Proteomes" id="UP000323257"/>
    </source>
</evidence>
<accession>A0A5S5BW35</accession>
<reference evidence="1 2" key="1">
    <citation type="submission" date="2019-07" db="EMBL/GenBank/DDBJ databases">
        <title>Genomic Encyclopedia of Type Strains, Phase III (KMG-III): the genomes of soil and plant-associated and newly described type strains.</title>
        <authorList>
            <person name="Whitman W."/>
        </authorList>
    </citation>
    <scope>NUCLEOTIDE SEQUENCE [LARGE SCALE GENOMIC DNA]</scope>
    <source>
        <strain evidence="1 2">BL24</strain>
    </source>
</reference>